<evidence type="ECO:0000259" key="2">
    <source>
        <dbReference type="PROSITE" id="PS51258"/>
    </source>
</evidence>
<feature type="compositionally biased region" description="Low complexity" evidence="1">
    <location>
        <begin position="114"/>
        <end position="132"/>
    </location>
</feature>
<dbReference type="InterPro" id="IPR057984">
    <property type="entry name" value="PATROL1_C"/>
</dbReference>
<organism evidence="4 5">
    <name type="scientific">Citrullus colocynthis</name>
    <name type="common">colocynth</name>
    <dbReference type="NCBI Taxonomy" id="252529"/>
    <lineage>
        <taxon>Eukaryota</taxon>
        <taxon>Viridiplantae</taxon>
        <taxon>Streptophyta</taxon>
        <taxon>Embryophyta</taxon>
        <taxon>Tracheophyta</taxon>
        <taxon>Spermatophyta</taxon>
        <taxon>Magnoliopsida</taxon>
        <taxon>eudicotyledons</taxon>
        <taxon>Gunneridae</taxon>
        <taxon>Pentapetalae</taxon>
        <taxon>rosids</taxon>
        <taxon>fabids</taxon>
        <taxon>Cucurbitales</taxon>
        <taxon>Cucurbitaceae</taxon>
        <taxon>Benincaseae</taxon>
        <taxon>Citrullus</taxon>
    </lineage>
</organism>
<evidence type="ECO:0000313" key="5">
    <source>
        <dbReference type="Proteomes" id="UP001642487"/>
    </source>
</evidence>
<dbReference type="PROSITE" id="PS51258">
    <property type="entry name" value="MHD1"/>
    <property type="match status" value="1"/>
</dbReference>
<dbReference type="Gene3D" id="1.10.357.50">
    <property type="match status" value="1"/>
</dbReference>
<dbReference type="InterPro" id="IPR014770">
    <property type="entry name" value="Munc13_1"/>
</dbReference>
<dbReference type="PANTHER" id="PTHR31280">
    <property type="entry name" value="PROTEIN UNC-13 HOMOLOG"/>
    <property type="match status" value="1"/>
</dbReference>
<dbReference type="Pfam" id="PF25761">
    <property type="entry name" value="TPR_PATROL1"/>
    <property type="match status" value="2"/>
</dbReference>
<keyword evidence="5" id="KW-1185">Reference proteome</keyword>
<accession>A0ABP0YME2</accession>
<evidence type="ECO:0000259" key="3">
    <source>
        <dbReference type="PROSITE" id="PS51259"/>
    </source>
</evidence>
<feature type="region of interest" description="Disordered" evidence="1">
    <location>
        <begin position="114"/>
        <end position="155"/>
    </location>
</feature>
<evidence type="ECO:0000313" key="4">
    <source>
        <dbReference type="EMBL" id="CAK9321690.1"/>
    </source>
</evidence>
<name>A0ABP0YME2_9ROSI</name>
<proteinExistence type="predicted"/>
<dbReference type="InterPro" id="IPR014772">
    <property type="entry name" value="Munc13_dom-2"/>
</dbReference>
<dbReference type="InterPro" id="IPR008528">
    <property type="entry name" value="unc-13_homologue"/>
</dbReference>
<dbReference type="Proteomes" id="UP001642487">
    <property type="component" value="Chromosome 5"/>
</dbReference>
<protein>
    <recommendedName>
        <fullName evidence="6">Protein unc-13 homolog</fullName>
    </recommendedName>
</protein>
<reference evidence="4 5" key="1">
    <citation type="submission" date="2024-03" db="EMBL/GenBank/DDBJ databases">
        <authorList>
            <person name="Gkanogiannis A."/>
            <person name="Becerra Lopez-Lavalle L."/>
        </authorList>
    </citation>
    <scope>NUCLEOTIDE SEQUENCE [LARGE SCALE GENOMIC DNA]</scope>
</reference>
<dbReference type="PANTHER" id="PTHR31280:SF3">
    <property type="entry name" value="DNA TOPOISOMERASE 4 SUBUNIT B (DUF810)"/>
    <property type="match status" value="1"/>
</dbReference>
<sequence length="1075" mass="119871">MDSSSLLQRYRRDRQKLLAFLLSSGLIRELRTSAGPVTNFSAVDLDSLSASYVLECIKSGGVIDISTAAKKKLHESCYPTMIQSRSRTTYFLHSHPDLSGSPPRRAPPPIMVERSSSNDISCSSRSIGSSIDDNIETSSDDCGPQSNGTTATPSKLGKDFEVPALGLPKLYTGLADGDLDEAAYIILLASMAFSGIEIYSFEDTKKENVIKHSAGVKSKREEVDVQSQNFERHLNLLHTVRTQMQISTLGDACMRKRLMELAARRNWGKISVPQILLAVLHGVFRSDFPSEKSYMQWKLRQVNILEEFCFSANLVASERRICESSLLKIRSTKEWDINMVPSERAKVLSGIGQVLSKFSDLAAYHFNIRLYEKLLFAILGGLDDNHPIMEVDDSLVLVKSTWSTLGITPEVHSVIYGWVLFQQFVKTDEVPFLDSAILELQKVASPKNDDGKEEQYLQSLSCSISCNGNEMKLSLAEAVFFFISSWCDIKLQAYHLHFCKKPSYFGKVVSLLSTVGVVISYDCNAVKLTRLDGLKASGARKLRTYVERSIEAAYNAAENSVNSESKESTHPLALLANRLRLVAEKEINVFFPVLRQLCPDSGIIAAMLLHQYYGEKLKPFLKEASTLSDDVRSVLPAAYSLDRDLTHLFTSASKESRLSSLLKEDLDHYPIVQIAKPIILDWMIDQLEQTSEWTERAFKLEDWEPISFQQNLAASVIEVFRIIEETVDQFFDLNLPMDITHLQALLSIVYHSLDGYLSGLLNQLVQKNCLYPPVPPLTRFVETATTGKKKLPECHLDEHYIQKQIGTLEDGIGKSWALLGGSAKHKQAKVEVSTTANGGIGTCNDEANELFATTFNNIKSFTAKSISKFCDFTGIRVIFSDLRDEFLSYLYRGNVEAARLEGFLVHLDAVLNNVCGMIDDTLRDLVVLSICRASMEAFTWVMLSGGPSRAFSDSDIVLIKEDLGILKDFFVADGQGLPRTLVEKEAKFAEEILGLYSLPTETIIQLLMSSSGKVSTELDPCSNNGSLQFNDAQALVRVLCHKKDTEASLFLKRKYNLPASSDYDDTPSLKDSTPR</sequence>
<feature type="compositionally biased region" description="Polar residues" evidence="1">
    <location>
        <begin position="144"/>
        <end position="153"/>
    </location>
</feature>
<dbReference type="EMBL" id="OZ021739">
    <property type="protein sequence ID" value="CAK9321690.1"/>
    <property type="molecule type" value="Genomic_DNA"/>
</dbReference>
<dbReference type="PROSITE" id="PS51259">
    <property type="entry name" value="MHD2"/>
    <property type="match status" value="1"/>
</dbReference>
<gene>
    <name evidence="4" type="ORF">CITCOLO1_LOCUS13774</name>
</gene>
<evidence type="ECO:0000256" key="1">
    <source>
        <dbReference type="SAM" id="MobiDB-lite"/>
    </source>
</evidence>
<feature type="domain" description="MHD1" evidence="2">
    <location>
        <begin position="632"/>
        <end position="764"/>
    </location>
</feature>
<feature type="domain" description="MHD2" evidence="3">
    <location>
        <begin position="897"/>
        <end position="1007"/>
    </location>
</feature>
<evidence type="ECO:0008006" key="6">
    <source>
        <dbReference type="Google" id="ProtNLM"/>
    </source>
</evidence>